<evidence type="ECO:0000256" key="6">
    <source>
        <dbReference type="PROSITE-ProRule" id="PRU01172"/>
    </source>
</evidence>
<keyword evidence="2" id="KW-0479">Metal-binding</keyword>
<organism evidence="11 12">
    <name type="scientific">Chanos chanos</name>
    <name type="common">Milkfish</name>
    <name type="synonym">Mugil chanos</name>
    <dbReference type="NCBI Taxonomy" id="29144"/>
    <lineage>
        <taxon>Eukaryota</taxon>
        <taxon>Metazoa</taxon>
        <taxon>Chordata</taxon>
        <taxon>Craniata</taxon>
        <taxon>Vertebrata</taxon>
        <taxon>Euteleostomi</taxon>
        <taxon>Actinopterygii</taxon>
        <taxon>Neopterygii</taxon>
        <taxon>Teleostei</taxon>
        <taxon>Ostariophysi</taxon>
        <taxon>Gonorynchiformes</taxon>
        <taxon>Chanidae</taxon>
        <taxon>Chanos</taxon>
    </lineage>
</organism>
<keyword evidence="5" id="KW-0325">Glycoprotein</keyword>
<dbReference type="Proteomes" id="UP000504632">
    <property type="component" value="Chromosome 13"/>
</dbReference>
<evidence type="ECO:0000256" key="9">
    <source>
        <dbReference type="SAM" id="SignalP"/>
    </source>
</evidence>
<proteinExistence type="predicted"/>
<keyword evidence="4" id="KW-1015">Disulfide bond</keyword>
<reference evidence="12" key="1">
    <citation type="submission" date="2025-08" db="UniProtKB">
        <authorList>
            <consortium name="RefSeq"/>
        </authorList>
    </citation>
    <scope>IDENTIFICATION</scope>
</reference>
<sequence>MCRRVTPGLFMIIVYLCVRQTSEQVPGQMEVRKPLYQRLRRLDEQFRRFQEVTLNHLQSIAENYNISYSIDTRFQLLTQQYESLSRDFQSFKASADQDLSSLKSWSKKFQKKTKRLDLRLANVERALRENNRLNHRHVQEHRTVIANLTQELREQRNLTGSMEAYKEEVQSGIGVLQDALTQQQEQMKQLSEQIQAMQRAGVFSSTGSPRSEDPLTSNRTPQGLVPAMLTKRVKPKVQPKVSKEDRVRNRLLPFTSTSQPRVFPEGRRLRDRKQGSAQTSTLPPEPPALPKEHSQIQSLLQLPLRHKIPQHHIPKKAASICNVHSALLFPSASAQNYVTFRKGFSAGIHEISICTWLKVDADYVGTLLSYATEDNDNKLVLYGRNSSIQGSMDFVIGDPAYRELSIGNILDGRWHHICVIWSSIEGRFWHYTDRRLTSTGSKFQKGYEIPSGGFMVLGQEQDTVGGGFDIAEAFVGRLAGFALWSRVLTPGEVSGVATGRGLPRGAVLTLDDVDQLHGSVQQVSCECLEHCI</sequence>
<dbReference type="Gene3D" id="2.60.120.200">
    <property type="match status" value="1"/>
</dbReference>
<dbReference type="SMART" id="SM00159">
    <property type="entry name" value="PTX"/>
    <property type="match status" value="1"/>
</dbReference>
<evidence type="ECO:0000256" key="8">
    <source>
        <dbReference type="SAM" id="MobiDB-lite"/>
    </source>
</evidence>
<dbReference type="PANTHER" id="PTHR19277">
    <property type="entry name" value="PENTRAXIN"/>
    <property type="match status" value="1"/>
</dbReference>
<keyword evidence="7" id="KW-0175">Coiled coil</keyword>
<comment type="cofactor">
    <cofactor evidence="1">
        <name>Ca(2+)</name>
        <dbReference type="ChEBI" id="CHEBI:29108"/>
    </cofactor>
</comment>
<dbReference type="CTD" id="390667"/>
<evidence type="ECO:0000256" key="4">
    <source>
        <dbReference type="ARBA" id="ARBA00023157"/>
    </source>
</evidence>
<feature type="coiled-coil region" evidence="7">
    <location>
        <begin position="138"/>
        <end position="200"/>
    </location>
</feature>
<dbReference type="GO" id="GO:0046872">
    <property type="term" value="F:metal ion binding"/>
    <property type="evidence" value="ECO:0007669"/>
    <property type="project" value="UniProtKB-KW"/>
</dbReference>
<dbReference type="GeneID" id="115826085"/>
<name>A0A6J2WQ79_CHACN</name>
<feature type="domain" description="Pentraxin (PTX)" evidence="10">
    <location>
        <begin position="323"/>
        <end position="529"/>
    </location>
</feature>
<evidence type="ECO:0000256" key="7">
    <source>
        <dbReference type="SAM" id="Coils"/>
    </source>
</evidence>
<dbReference type="PRINTS" id="PR00895">
    <property type="entry name" value="PENTAXIN"/>
</dbReference>
<evidence type="ECO:0000256" key="1">
    <source>
        <dbReference type="ARBA" id="ARBA00001913"/>
    </source>
</evidence>
<dbReference type="InterPro" id="IPR013320">
    <property type="entry name" value="ConA-like_dom_sf"/>
</dbReference>
<evidence type="ECO:0000313" key="12">
    <source>
        <dbReference type="RefSeq" id="XP_030645621.1"/>
    </source>
</evidence>
<dbReference type="PROSITE" id="PS51828">
    <property type="entry name" value="PTX_2"/>
    <property type="match status" value="1"/>
</dbReference>
<dbReference type="RefSeq" id="XP_030645621.1">
    <property type="nucleotide sequence ID" value="XM_030789761.1"/>
</dbReference>
<dbReference type="AlphaFoldDB" id="A0A6J2WQ79"/>
<evidence type="ECO:0000256" key="2">
    <source>
        <dbReference type="ARBA" id="ARBA00022723"/>
    </source>
</evidence>
<feature type="region of interest" description="Disordered" evidence="8">
    <location>
        <begin position="200"/>
        <end position="222"/>
    </location>
</feature>
<keyword evidence="9" id="KW-0732">Signal</keyword>
<keyword evidence="3" id="KW-0106">Calcium</keyword>
<keyword evidence="11" id="KW-1185">Reference proteome</keyword>
<dbReference type="InterPro" id="IPR001759">
    <property type="entry name" value="PTX_dom"/>
</dbReference>
<evidence type="ECO:0000256" key="5">
    <source>
        <dbReference type="ARBA" id="ARBA00023180"/>
    </source>
</evidence>
<feature type="region of interest" description="Disordered" evidence="8">
    <location>
        <begin position="254"/>
        <end position="292"/>
    </location>
</feature>
<evidence type="ECO:0000313" key="11">
    <source>
        <dbReference type="Proteomes" id="UP000504632"/>
    </source>
</evidence>
<evidence type="ECO:0000256" key="3">
    <source>
        <dbReference type="ARBA" id="ARBA00022837"/>
    </source>
</evidence>
<feature type="chain" id="PRO_5026904675" evidence="9">
    <location>
        <begin position="24"/>
        <end position="532"/>
    </location>
</feature>
<feature type="compositionally biased region" description="Basic and acidic residues" evidence="8">
    <location>
        <begin position="264"/>
        <end position="274"/>
    </location>
</feature>
<comment type="caution">
    <text evidence="6">Lacks conserved residue(s) required for the propagation of feature annotation.</text>
</comment>
<dbReference type="SUPFAM" id="SSF49899">
    <property type="entry name" value="Concanavalin A-like lectins/glucanases"/>
    <property type="match status" value="1"/>
</dbReference>
<dbReference type="Pfam" id="PF00354">
    <property type="entry name" value="Pentaxin"/>
    <property type="match status" value="1"/>
</dbReference>
<dbReference type="InterPro" id="IPR051360">
    <property type="entry name" value="Neuronal_Pentraxin_Related"/>
</dbReference>
<dbReference type="PANTHER" id="PTHR19277:SF122">
    <property type="entry name" value="PENTRAXIN-4"/>
    <property type="match status" value="1"/>
</dbReference>
<dbReference type="OrthoDB" id="8793160at2759"/>
<gene>
    <name evidence="12" type="primary">ptx4</name>
</gene>
<feature type="compositionally biased region" description="Polar residues" evidence="8">
    <location>
        <begin position="203"/>
        <end position="221"/>
    </location>
</feature>
<dbReference type="InParanoid" id="A0A6J2WQ79"/>
<evidence type="ECO:0000259" key="10">
    <source>
        <dbReference type="PROSITE" id="PS51828"/>
    </source>
</evidence>
<protein>
    <submittedName>
        <fullName evidence="12">Pentraxin-4</fullName>
    </submittedName>
</protein>
<accession>A0A6J2WQ79</accession>
<feature type="signal peptide" evidence="9">
    <location>
        <begin position="1"/>
        <end position="23"/>
    </location>
</feature>